<name>A0AAF3FAU0_9BILA</name>
<keyword evidence="2" id="KW-0732">Signal</keyword>
<dbReference type="WBParaSite" id="MBELARI_LOCUS4025">
    <property type="protein sequence ID" value="MBELARI_LOCUS4025"/>
    <property type="gene ID" value="MBELARI_LOCUS4025"/>
</dbReference>
<keyword evidence="3" id="KW-1185">Reference proteome</keyword>
<evidence type="ECO:0000256" key="2">
    <source>
        <dbReference type="SAM" id="SignalP"/>
    </source>
</evidence>
<dbReference type="AlphaFoldDB" id="A0AAF3FAU0"/>
<protein>
    <submittedName>
        <fullName evidence="4">Uncharacterized protein</fullName>
    </submittedName>
</protein>
<reference evidence="4" key="1">
    <citation type="submission" date="2024-02" db="UniProtKB">
        <authorList>
            <consortium name="WormBaseParasite"/>
        </authorList>
    </citation>
    <scope>IDENTIFICATION</scope>
</reference>
<feature type="chain" id="PRO_5042023360" evidence="2">
    <location>
        <begin position="18"/>
        <end position="210"/>
    </location>
</feature>
<evidence type="ECO:0000313" key="3">
    <source>
        <dbReference type="Proteomes" id="UP000887575"/>
    </source>
</evidence>
<feature type="signal peptide" evidence="2">
    <location>
        <begin position="1"/>
        <end position="17"/>
    </location>
</feature>
<evidence type="ECO:0000313" key="4">
    <source>
        <dbReference type="WBParaSite" id="MBELARI_LOCUS4025"/>
    </source>
</evidence>
<proteinExistence type="predicted"/>
<evidence type="ECO:0000256" key="1">
    <source>
        <dbReference type="SAM" id="MobiDB-lite"/>
    </source>
</evidence>
<accession>A0AAF3FAU0</accession>
<feature type="region of interest" description="Disordered" evidence="1">
    <location>
        <begin position="42"/>
        <end position="61"/>
    </location>
</feature>
<organism evidence="3 4">
    <name type="scientific">Mesorhabditis belari</name>
    <dbReference type="NCBI Taxonomy" id="2138241"/>
    <lineage>
        <taxon>Eukaryota</taxon>
        <taxon>Metazoa</taxon>
        <taxon>Ecdysozoa</taxon>
        <taxon>Nematoda</taxon>
        <taxon>Chromadorea</taxon>
        <taxon>Rhabditida</taxon>
        <taxon>Rhabditina</taxon>
        <taxon>Rhabditomorpha</taxon>
        <taxon>Rhabditoidea</taxon>
        <taxon>Rhabditidae</taxon>
        <taxon>Mesorhabditinae</taxon>
        <taxon>Mesorhabditis</taxon>
    </lineage>
</organism>
<sequence length="210" mass="22537">MILRVIVALIFVQISSGKLIRRGLDTRAATEARLGDKGQVDLINEDEPTHDSVDNASGTDANAGGSLAGNLAVPTTLKVNSPQAGAENGVFHFNSRGPGKYIAFAFQQVAPVQQAPIVGIPLSTIQHYYNPHMGASISEGSTPEPIPTFEATAYYPLVWRFPFSNIQLPAYTTTGHYAYTANAVKYYGTLPSQTAEKVQEVNEAASRGRL</sequence>
<dbReference type="Proteomes" id="UP000887575">
    <property type="component" value="Unassembled WGS sequence"/>
</dbReference>